<name>A0A2V3IW45_9FLOR</name>
<evidence type="ECO:0008006" key="5">
    <source>
        <dbReference type="Google" id="ProtNLM"/>
    </source>
</evidence>
<accession>A0A2V3IW45</accession>
<comment type="caution">
    <text evidence="3">The sequence shown here is derived from an EMBL/GenBank/DDBJ whole genome shotgun (WGS) entry which is preliminary data.</text>
</comment>
<sequence length="290" mass="31500">MVSETVSPGSELTRPPPSKLASSGPLTQSQIDHFFDQGYVVVPSLVPPELLRRLQGACPAVEAAQLSVPVSLYKNLSFRVWRSHKAFEEVAVSSPVAAAAAQLTATNPGSRGVIVLQDAYFRLQGENKGCGFHVDDDFFWPCPRDAPGPGVNAWIALNDVNEDGGGLTIAPRSHLADFLDCREAIKGKTCMLAEIDAKKNDRLEAIGVSPCVKAGDVILHTRWLFHRGNPFRKGSDAKGGHGIARYSVRYMPAEAIVKEIRFVNGKMEWLDPEELNEASPADFPAIQLPT</sequence>
<reference evidence="3 4" key="1">
    <citation type="journal article" date="2018" name="Mol. Biol. Evol.">
        <title>Analysis of the draft genome of the red seaweed Gracilariopsis chorda provides insights into genome size evolution in Rhodophyta.</title>
        <authorList>
            <person name="Lee J."/>
            <person name="Yang E.C."/>
            <person name="Graf L."/>
            <person name="Yang J.H."/>
            <person name="Qiu H."/>
            <person name="Zel Zion U."/>
            <person name="Chan C.X."/>
            <person name="Stephens T.G."/>
            <person name="Weber A.P.M."/>
            <person name="Boo G.H."/>
            <person name="Boo S.M."/>
            <person name="Kim K.M."/>
            <person name="Shin Y."/>
            <person name="Jung M."/>
            <person name="Lee S.J."/>
            <person name="Yim H.S."/>
            <person name="Lee J.H."/>
            <person name="Bhattacharya D."/>
            <person name="Yoon H.S."/>
        </authorList>
    </citation>
    <scope>NUCLEOTIDE SEQUENCE [LARGE SCALE GENOMIC DNA]</scope>
    <source>
        <strain evidence="3 4">SKKU-2015</strain>
        <tissue evidence="3">Whole body</tissue>
    </source>
</reference>
<evidence type="ECO:0000256" key="2">
    <source>
        <dbReference type="SAM" id="MobiDB-lite"/>
    </source>
</evidence>
<dbReference type="EMBL" id="NBIV01000062">
    <property type="protein sequence ID" value="PXF45360.1"/>
    <property type="molecule type" value="Genomic_DNA"/>
</dbReference>
<dbReference type="PANTHER" id="PTHR20883">
    <property type="entry name" value="PHYTANOYL-COA DIOXYGENASE DOMAIN CONTAINING 1"/>
    <property type="match status" value="1"/>
</dbReference>
<dbReference type="InterPro" id="IPR008775">
    <property type="entry name" value="Phytyl_CoA_dOase-like"/>
</dbReference>
<feature type="compositionally biased region" description="Polar residues" evidence="2">
    <location>
        <begin position="1"/>
        <end position="10"/>
    </location>
</feature>
<dbReference type="Pfam" id="PF05721">
    <property type="entry name" value="PhyH"/>
    <property type="match status" value="1"/>
</dbReference>
<proteinExistence type="predicted"/>
<organism evidence="3 4">
    <name type="scientific">Gracilariopsis chorda</name>
    <dbReference type="NCBI Taxonomy" id="448386"/>
    <lineage>
        <taxon>Eukaryota</taxon>
        <taxon>Rhodophyta</taxon>
        <taxon>Florideophyceae</taxon>
        <taxon>Rhodymeniophycidae</taxon>
        <taxon>Gracilariales</taxon>
        <taxon>Gracilariaceae</taxon>
        <taxon>Gracilariopsis</taxon>
    </lineage>
</organism>
<keyword evidence="4" id="KW-1185">Reference proteome</keyword>
<dbReference type="OrthoDB" id="45422at2759"/>
<evidence type="ECO:0000256" key="1">
    <source>
        <dbReference type="ARBA" id="ARBA00001962"/>
    </source>
</evidence>
<protein>
    <recommendedName>
        <fullName evidence="5">Phytanoyl-CoA dioxygenase</fullName>
    </recommendedName>
</protein>
<evidence type="ECO:0000313" key="4">
    <source>
        <dbReference type="Proteomes" id="UP000247409"/>
    </source>
</evidence>
<evidence type="ECO:0000313" key="3">
    <source>
        <dbReference type="EMBL" id="PXF45360.1"/>
    </source>
</evidence>
<dbReference type="SUPFAM" id="SSF51197">
    <property type="entry name" value="Clavaminate synthase-like"/>
    <property type="match status" value="1"/>
</dbReference>
<dbReference type="Gene3D" id="2.60.120.620">
    <property type="entry name" value="q2cbj1_9rhob like domain"/>
    <property type="match status" value="1"/>
</dbReference>
<feature type="region of interest" description="Disordered" evidence="2">
    <location>
        <begin position="1"/>
        <end position="25"/>
    </location>
</feature>
<dbReference type="PANTHER" id="PTHR20883:SF46">
    <property type="entry name" value="PHYTANOYL-COA HYDROXYLASE"/>
    <property type="match status" value="1"/>
</dbReference>
<dbReference type="Proteomes" id="UP000247409">
    <property type="component" value="Unassembled WGS sequence"/>
</dbReference>
<gene>
    <name evidence="3" type="ORF">BWQ96_04880</name>
</gene>
<comment type="cofactor">
    <cofactor evidence="1">
        <name>Fe cation</name>
        <dbReference type="ChEBI" id="CHEBI:24875"/>
    </cofactor>
</comment>
<dbReference type="AlphaFoldDB" id="A0A2V3IW45"/>